<comment type="caution">
    <text evidence="2">The sequence shown here is derived from an EMBL/GenBank/DDBJ whole genome shotgun (WGS) entry which is preliminary data.</text>
</comment>
<gene>
    <name evidence="2" type="ORF">GCM10007047_34200</name>
</gene>
<dbReference type="AlphaFoldDB" id="A0A8J3DEB2"/>
<dbReference type="Pfam" id="PF14414">
    <property type="entry name" value="WHH"/>
    <property type="match status" value="1"/>
</dbReference>
<reference evidence="2" key="1">
    <citation type="journal article" date="2014" name="Int. J. Syst. Evol. Microbiol.">
        <title>Complete genome sequence of Corynebacterium casei LMG S-19264T (=DSM 44701T), isolated from a smear-ripened cheese.</title>
        <authorList>
            <consortium name="US DOE Joint Genome Institute (JGI-PGF)"/>
            <person name="Walter F."/>
            <person name="Albersmeier A."/>
            <person name="Kalinowski J."/>
            <person name="Ruckert C."/>
        </authorList>
    </citation>
    <scope>NUCLEOTIDE SEQUENCE</scope>
    <source>
        <strain evidence="2">KCTC 12870</strain>
    </source>
</reference>
<evidence type="ECO:0000256" key="1">
    <source>
        <dbReference type="SAM" id="MobiDB-lite"/>
    </source>
</evidence>
<dbReference type="EMBL" id="BMXG01000042">
    <property type="protein sequence ID" value="GHC14095.1"/>
    <property type="molecule type" value="Genomic_DNA"/>
</dbReference>
<feature type="compositionally biased region" description="Basic and acidic residues" evidence="1">
    <location>
        <begin position="1"/>
        <end position="15"/>
    </location>
</feature>
<sequence>MGLESTDDKTPRLPADDGIGWWENADGSTGERGNSTFYHPEKAPEGIPFKDNVPDFQQSARDVVEIDEFSGNRAKDKREAMRKMKEKHGANWKQPKDTVWHHFERDGKFEMQLVDKGTHGKLAHTGPHAKVTRRQAVKDYLKNRNRGGGGAGATAIGALTVASIAYNEYSGENDRMAAEMKNDIKIYMDKNQPRSARHAATYRIMTGLQGMGVVDSAAVNVQIDLENNLDN</sequence>
<protein>
    <submittedName>
        <fullName evidence="2">Uncharacterized protein</fullName>
    </submittedName>
</protein>
<keyword evidence="3" id="KW-1185">Reference proteome</keyword>
<evidence type="ECO:0000313" key="2">
    <source>
        <dbReference type="EMBL" id="GHC14095.1"/>
    </source>
</evidence>
<dbReference type="Proteomes" id="UP000642829">
    <property type="component" value="Unassembled WGS sequence"/>
</dbReference>
<dbReference type="RefSeq" id="WP_189517610.1">
    <property type="nucleotide sequence ID" value="NZ_BMXG01000042.1"/>
</dbReference>
<name>A0A8J3DEB2_9BACT</name>
<evidence type="ECO:0000313" key="3">
    <source>
        <dbReference type="Proteomes" id="UP000642829"/>
    </source>
</evidence>
<dbReference type="InterPro" id="IPR032869">
    <property type="entry name" value="WHH_dom_containing"/>
</dbReference>
<feature type="region of interest" description="Disordered" evidence="1">
    <location>
        <begin position="1"/>
        <end position="35"/>
    </location>
</feature>
<reference evidence="2" key="2">
    <citation type="submission" date="2020-09" db="EMBL/GenBank/DDBJ databases">
        <authorList>
            <person name="Sun Q."/>
            <person name="Kim S."/>
        </authorList>
    </citation>
    <scope>NUCLEOTIDE SEQUENCE</scope>
    <source>
        <strain evidence="2">KCTC 12870</strain>
    </source>
</reference>
<accession>A0A8J3DEB2</accession>
<organism evidence="2 3">
    <name type="scientific">Cerasicoccus arenae</name>
    <dbReference type="NCBI Taxonomy" id="424488"/>
    <lineage>
        <taxon>Bacteria</taxon>
        <taxon>Pseudomonadati</taxon>
        <taxon>Verrucomicrobiota</taxon>
        <taxon>Opitutia</taxon>
        <taxon>Puniceicoccales</taxon>
        <taxon>Cerasicoccaceae</taxon>
        <taxon>Cerasicoccus</taxon>
    </lineage>
</organism>
<proteinExistence type="predicted"/>